<dbReference type="Gene3D" id="3.90.930.1">
    <property type="match status" value="1"/>
</dbReference>
<proteinExistence type="predicted"/>
<dbReference type="Proteomes" id="UP001519349">
    <property type="component" value="Unassembled WGS sequence"/>
</dbReference>
<keyword evidence="2" id="KW-1185">Reference proteome</keyword>
<evidence type="ECO:0000313" key="1">
    <source>
        <dbReference type="EMBL" id="MBP2621643.1"/>
    </source>
</evidence>
<organism evidence="1 2">
    <name type="scientific">Streptococcus panodentis</name>
    <dbReference type="NCBI Taxonomy" id="1581472"/>
    <lineage>
        <taxon>Bacteria</taxon>
        <taxon>Bacillati</taxon>
        <taxon>Bacillota</taxon>
        <taxon>Bacilli</taxon>
        <taxon>Lactobacillales</taxon>
        <taxon>Streptococcaceae</taxon>
        <taxon>Streptococcus</taxon>
    </lineage>
</organism>
<reference evidence="1 2" key="1">
    <citation type="submission" date="2018-05" db="EMBL/GenBank/DDBJ databases">
        <title>Draft genome sequence of Streptococcus panodentis CCUG 70867T.</title>
        <authorList>
            <person name="Salva-Serra F."/>
            <person name="Mendez V."/>
            <person name="Jaen-Luchoro D."/>
            <person name="Gonzales-Siles L."/>
            <person name="Karlsson R."/>
            <person name="Engstrom-Jakobsson H."/>
            <person name="Busquets A."/>
            <person name="Gomila M."/>
            <person name="Pineiro-Iglesias B."/>
            <person name="Bennasar-Figueras A."/>
            <person name="Seeger M."/>
            <person name="Moore E."/>
        </authorList>
    </citation>
    <scope>NUCLEOTIDE SEQUENCE [LARGE SCALE GENOMIC DNA]</scope>
    <source>
        <strain evidence="1 2">CCUG 70867</strain>
    </source>
</reference>
<comment type="caution">
    <text evidence="1">The sequence shown here is derived from an EMBL/GenBank/DDBJ whole genome shotgun (WGS) entry which is preliminary data.</text>
</comment>
<gene>
    <name evidence="1" type="ORF">DHL47_10015</name>
</gene>
<accession>A0ABS5AYI4</accession>
<protein>
    <recommendedName>
        <fullName evidence="3">Toxin-antitoxin system YwqK family antitoxin</fullName>
    </recommendedName>
</protein>
<sequence>MIEEKILTKEEVLRDGVCFEEELDWGGEYYQQIVCENEAGEEVPYTGLAYDLYPDGKLEYYGYIDNGYRHGQNIWFYENGNIESINYQDHGAADGIQKDYYENGSLETVEYRVLGMKVLYIQYDENGNIIEEKTKPTEKDIERALKRGVDLSTLDMNLK</sequence>
<dbReference type="SUPFAM" id="SSF82185">
    <property type="entry name" value="Histone H3 K4-specific methyltransferase SET7/9 N-terminal domain"/>
    <property type="match status" value="1"/>
</dbReference>
<dbReference type="RefSeq" id="WP_209551724.1">
    <property type="nucleotide sequence ID" value="NZ_QFAY01000021.1"/>
</dbReference>
<evidence type="ECO:0000313" key="2">
    <source>
        <dbReference type="Proteomes" id="UP001519349"/>
    </source>
</evidence>
<dbReference type="Pfam" id="PF07661">
    <property type="entry name" value="MORN_2"/>
    <property type="match status" value="3"/>
</dbReference>
<name>A0ABS5AYI4_9STRE</name>
<dbReference type="InterPro" id="IPR011652">
    <property type="entry name" value="MORN_2"/>
</dbReference>
<dbReference type="EMBL" id="QFAY01000021">
    <property type="protein sequence ID" value="MBP2621643.1"/>
    <property type="molecule type" value="Genomic_DNA"/>
</dbReference>
<evidence type="ECO:0008006" key="3">
    <source>
        <dbReference type="Google" id="ProtNLM"/>
    </source>
</evidence>